<dbReference type="AlphaFoldDB" id="A0A3E0I0F9"/>
<reference evidence="1 2" key="1">
    <citation type="submission" date="2018-08" db="EMBL/GenBank/DDBJ databases">
        <title>Genomic Encyclopedia of Archaeal and Bacterial Type Strains, Phase II (KMG-II): from individual species to whole genera.</title>
        <authorList>
            <person name="Goeker M."/>
        </authorList>
    </citation>
    <scope>NUCLEOTIDE SEQUENCE [LARGE SCALE GENOMIC DNA]</scope>
    <source>
        <strain evidence="1 2">DSM 45791</strain>
    </source>
</reference>
<dbReference type="GO" id="GO:0032259">
    <property type="term" value="P:methylation"/>
    <property type="evidence" value="ECO:0007669"/>
    <property type="project" value="UniProtKB-KW"/>
</dbReference>
<dbReference type="Gene3D" id="3.40.50.150">
    <property type="entry name" value="Vaccinia Virus protein VP39"/>
    <property type="match status" value="1"/>
</dbReference>
<dbReference type="OrthoDB" id="5175904at2"/>
<keyword evidence="1" id="KW-0808">Transferase</keyword>
<dbReference type="GO" id="GO:0008168">
    <property type="term" value="F:methyltransferase activity"/>
    <property type="evidence" value="ECO:0007669"/>
    <property type="project" value="UniProtKB-KW"/>
</dbReference>
<sequence>MDRPDWAPKDVDIEKASAARLYDFFLGGSYNFEVDRELGRKVAAVAPGVFDFTRLNRAFLRRAVRYLTEQGVDQFLDIGSGIPTAGNVHEIAQKANPDARIVYVDNEPVAVAHSDLLLEGNPNAVAIEADLRDPDSILGNDRTRQMLDFSRPIGLLTVAVYHFIPESDDPLGLAARYRAALPSGSYLALSHVTMDAMGEQIRQLIDLYRNSQNPVTARTRDQFAAMFDGFELVEPGVVFTPEWHPESPEDVGEHPEESAVYAAVGRKP</sequence>
<dbReference type="SUPFAM" id="SSF53335">
    <property type="entry name" value="S-adenosyl-L-methionine-dependent methyltransferases"/>
    <property type="match status" value="1"/>
</dbReference>
<keyword evidence="2" id="KW-1185">Reference proteome</keyword>
<proteinExistence type="predicted"/>
<name>A0A3E0I0F9_9PSEU</name>
<comment type="caution">
    <text evidence="1">The sequence shown here is derived from an EMBL/GenBank/DDBJ whole genome shotgun (WGS) entry which is preliminary data.</text>
</comment>
<protein>
    <submittedName>
        <fullName evidence="1">S-adenosyl methyltransferase</fullName>
    </submittedName>
</protein>
<dbReference type="EMBL" id="QUNO01000003">
    <property type="protein sequence ID" value="REH52214.1"/>
    <property type="molecule type" value="Genomic_DNA"/>
</dbReference>
<gene>
    <name evidence="1" type="ORF">BCF44_103666</name>
</gene>
<evidence type="ECO:0000313" key="1">
    <source>
        <dbReference type="EMBL" id="REH52214.1"/>
    </source>
</evidence>
<dbReference type="Pfam" id="PF04672">
    <property type="entry name" value="Methyltransf_19"/>
    <property type="match status" value="1"/>
</dbReference>
<accession>A0A3E0I0F9</accession>
<dbReference type="PIRSF" id="PIRSF017393">
    <property type="entry name" value="MTase_SAV2177"/>
    <property type="match status" value="1"/>
</dbReference>
<dbReference type="RefSeq" id="WP_116174325.1">
    <property type="nucleotide sequence ID" value="NZ_CP144375.1"/>
</dbReference>
<organism evidence="1 2">
    <name type="scientific">Kutzneria buriramensis</name>
    <dbReference type="NCBI Taxonomy" id="1045776"/>
    <lineage>
        <taxon>Bacteria</taxon>
        <taxon>Bacillati</taxon>
        <taxon>Actinomycetota</taxon>
        <taxon>Actinomycetes</taxon>
        <taxon>Pseudonocardiales</taxon>
        <taxon>Pseudonocardiaceae</taxon>
        <taxon>Kutzneria</taxon>
    </lineage>
</organism>
<dbReference type="InterPro" id="IPR029063">
    <property type="entry name" value="SAM-dependent_MTases_sf"/>
</dbReference>
<evidence type="ECO:0000313" key="2">
    <source>
        <dbReference type="Proteomes" id="UP000256269"/>
    </source>
</evidence>
<keyword evidence="1" id="KW-0489">Methyltransferase</keyword>
<dbReference type="InterPro" id="IPR006764">
    <property type="entry name" value="SAM_dep_MeTrfase_SAV2177_type"/>
</dbReference>
<dbReference type="Proteomes" id="UP000256269">
    <property type="component" value="Unassembled WGS sequence"/>
</dbReference>